<gene>
    <name evidence="1" type="ORF">HPB47_014917</name>
</gene>
<keyword evidence="2" id="KW-1185">Reference proteome</keyword>
<dbReference type="Proteomes" id="UP000805193">
    <property type="component" value="Unassembled WGS sequence"/>
</dbReference>
<name>A0AC60QUS7_IXOPE</name>
<accession>A0AC60QUS7</accession>
<feature type="non-terminal residue" evidence="1">
    <location>
        <position position="1"/>
    </location>
</feature>
<evidence type="ECO:0000313" key="2">
    <source>
        <dbReference type="Proteomes" id="UP000805193"/>
    </source>
</evidence>
<dbReference type="EMBL" id="JABSTQ010003429">
    <property type="protein sequence ID" value="KAG0443438.1"/>
    <property type="molecule type" value="Genomic_DNA"/>
</dbReference>
<proteinExistence type="predicted"/>
<reference evidence="1 2" key="1">
    <citation type="journal article" date="2020" name="Cell">
        <title>Large-Scale Comparative Analyses of Tick Genomes Elucidate Their Genetic Diversity and Vector Capacities.</title>
        <authorList>
            <consortium name="Tick Genome and Microbiome Consortium (TIGMIC)"/>
            <person name="Jia N."/>
            <person name="Wang J."/>
            <person name="Shi W."/>
            <person name="Du L."/>
            <person name="Sun Y."/>
            <person name="Zhan W."/>
            <person name="Jiang J.F."/>
            <person name="Wang Q."/>
            <person name="Zhang B."/>
            <person name="Ji P."/>
            <person name="Bell-Sakyi L."/>
            <person name="Cui X.M."/>
            <person name="Yuan T.T."/>
            <person name="Jiang B.G."/>
            <person name="Yang W.F."/>
            <person name="Lam T.T."/>
            <person name="Chang Q.C."/>
            <person name="Ding S.J."/>
            <person name="Wang X.J."/>
            <person name="Zhu J.G."/>
            <person name="Ruan X.D."/>
            <person name="Zhao L."/>
            <person name="Wei J.T."/>
            <person name="Ye R.Z."/>
            <person name="Que T.C."/>
            <person name="Du C.H."/>
            <person name="Zhou Y.H."/>
            <person name="Cheng J.X."/>
            <person name="Dai P.F."/>
            <person name="Guo W.B."/>
            <person name="Han X.H."/>
            <person name="Huang E.J."/>
            <person name="Li L.F."/>
            <person name="Wei W."/>
            <person name="Gao Y.C."/>
            <person name="Liu J.Z."/>
            <person name="Shao H.Z."/>
            <person name="Wang X."/>
            <person name="Wang C.C."/>
            <person name="Yang T.C."/>
            <person name="Huo Q.B."/>
            <person name="Li W."/>
            <person name="Chen H.Y."/>
            <person name="Chen S.E."/>
            <person name="Zhou L.G."/>
            <person name="Ni X.B."/>
            <person name="Tian J.H."/>
            <person name="Sheng Y."/>
            <person name="Liu T."/>
            <person name="Pan Y.S."/>
            <person name="Xia L.Y."/>
            <person name="Li J."/>
            <person name="Zhao F."/>
            <person name="Cao W.C."/>
        </authorList>
    </citation>
    <scope>NUCLEOTIDE SEQUENCE [LARGE SCALE GENOMIC DNA]</scope>
    <source>
        <strain evidence="1">Iper-2018</strain>
    </source>
</reference>
<evidence type="ECO:0000313" key="1">
    <source>
        <dbReference type="EMBL" id="KAG0443438.1"/>
    </source>
</evidence>
<sequence length="497" mass="54257">VDTHQSLTASQLLEKIRKYAVGYQRHGVKPGSRVCAYIGNAVETVAAAFGVVFAGGTLVMAKPAYVTRELVYTIEDSQCTFLLTDQENAPNAAKMVIASNIKALFSVGSAPGFMNVLQFQELSDALFTPHEAIDNEKEVVAILCTSGSVGLPKGVEISHKAYCAAFYSFRSTGICTEEDVFLCWNPFTHASGFALGMFCMFLGAKTVITDPLIPYRHFLETLKTHEVSLFIGIPGRMQDIVNEIKKHKESVSRVKQIIVGGSMTPISLAREIREIFDVESLFNCYGLTETFGLVSLSLVGQTTFDNGVLPAAGVKFKVIDITSGDSLGPHQNGEIAVHARSIMKGYTGRPEATAEALSSDGWFRTGDLGYYDTEGRIYVIERLKQMIKCMDNVVAPAELEELLSNHEAVAEAAVVGVPSSKYGEAPTACIVVKDGFEKNLESLETELRELIAGQAAVFKQLYGGVFFMKSIPKSDNGKILRRDLKTKVVREIEKLIK</sequence>
<comment type="caution">
    <text evidence="1">The sequence shown here is derived from an EMBL/GenBank/DDBJ whole genome shotgun (WGS) entry which is preliminary data.</text>
</comment>
<organism evidence="1 2">
    <name type="scientific">Ixodes persulcatus</name>
    <name type="common">Taiga tick</name>
    <dbReference type="NCBI Taxonomy" id="34615"/>
    <lineage>
        <taxon>Eukaryota</taxon>
        <taxon>Metazoa</taxon>
        <taxon>Ecdysozoa</taxon>
        <taxon>Arthropoda</taxon>
        <taxon>Chelicerata</taxon>
        <taxon>Arachnida</taxon>
        <taxon>Acari</taxon>
        <taxon>Parasitiformes</taxon>
        <taxon>Ixodida</taxon>
        <taxon>Ixodoidea</taxon>
        <taxon>Ixodidae</taxon>
        <taxon>Ixodinae</taxon>
        <taxon>Ixodes</taxon>
    </lineage>
</organism>
<protein>
    <submittedName>
        <fullName evidence="1">Uncharacterized protein</fullName>
    </submittedName>
</protein>